<comment type="caution">
    <text evidence="2">The sequence shown here is derived from an EMBL/GenBank/DDBJ whole genome shotgun (WGS) entry which is preliminary data.</text>
</comment>
<dbReference type="EMBL" id="BDCR01000001">
    <property type="protein sequence ID" value="GAT62213.1"/>
    <property type="molecule type" value="Genomic_DNA"/>
</dbReference>
<reference evidence="3" key="1">
    <citation type="submission" date="2016-04" db="EMBL/GenBank/DDBJ databases">
        <title>Draft genome sequence of Paludibacter jiangxiensis strain NM7.</title>
        <authorList>
            <person name="Qiu Y."/>
            <person name="Matsuura N."/>
            <person name="Ohashi A."/>
            <person name="Tourlousse M.D."/>
            <person name="Sekiguchi Y."/>
        </authorList>
    </citation>
    <scope>NUCLEOTIDE SEQUENCE [LARGE SCALE GENOMIC DNA]</scope>
    <source>
        <strain evidence="3">NM7</strain>
    </source>
</reference>
<organism evidence="2 3">
    <name type="scientific">Paludibacter jiangxiensis</name>
    <dbReference type="NCBI Taxonomy" id="681398"/>
    <lineage>
        <taxon>Bacteria</taxon>
        <taxon>Pseudomonadati</taxon>
        <taxon>Bacteroidota</taxon>
        <taxon>Bacteroidia</taxon>
        <taxon>Bacteroidales</taxon>
        <taxon>Paludibacteraceae</taxon>
        <taxon>Paludibacter</taxon>
    </lineage>
</organism>
<gene>
    <name evidence="2" type="ORF">PJIAN_1806</name>
</gene>
<dbReference type="AlphaFoldDB" id="A0A170YZY6"/>
<keyword evidence="1" id="KW-0472">Membrane</keyword>
<feature type="transmembrane region" description="Helical" evidence="1">
    <location>
        <begin position="43"/>
        <end position="62"/>
    </location>
</feature>
<evidence type="ECO:0000313" key="2">
    <source>
        <dbReference type="EMBL" id="GAT62213.1"/>
    </source>
</evidence>
<dbReference type="RefSeq" id="WP_068702219.1">
    <property type="nucleotide sequence ID" value="NZ_BDCR01000001.1"/>
</dbReference>
<protein>
    <submittedName>
        <fullName evidence="2">Uncharacterized protein</fullName>
    </submittedName>
</protein>
<evidence type="ECO:0000313" key="3">
    <source>
        <dbReference type="Proteomes" id="UP000076586"/>
    </source>
</evidence>
<accession>A0A170YZY6</accession>
<keyword evidence="1" id="KW-0812">Transmembrane</keyword>
<proteinExistence type="predicted"/>
<dbReference type="Proteomes" id="UP000076586">
    <property type="component" value="Unassembled WGS sequence"/>
</dbReference>
<name>A0A170YZY6_9BACT</name>
<sequence>MRSRFSIKAKVELFVIVAITILIPFSISSISDPTMNVDSKIGMVLSLIFFTLVIIYYAVVVFRFKWLRFFIDENKITLSRYAGLKKATEFKFSYFDCFKTAHNTSRIGTFENLLLIKDNKVILTISEFYHANYKEMKRTISNNLTDEGDVVYDFMDEILDILKIKKD</sequence>
<keyword evidence="3" id="KW-1185">Reference proteome</keyword>
<dbReference type="OrthoDB" id="1260533at2"/>
<reference evidence="3" key="2">
    <citation type="journal article" date="2017" name="Genome Announc.">
        <title>Draft genome sequence of Paludibacter jiangxiensis NM7(T), a propionate-producing fermentative bacterium.</title>
        <authorList>
            <person name="Qiu Y.-L."/>
            <person name="Tourlousse D.M."/>
            <person name="Matsuura N."/>
            <person name="Ohashi A."/>
            <person name="Sekiguchi Y."/>
        </authorList>
    </citation>
    <scope>NUCLEOTIDE SEQUENCE [LARGE SCALE GENOMIC DNA]</scope>
    <source>
        <strain evidence="3">NM7</strain>
    </source>
</reference>
<feature type="transmembrane region" description="Helical" evidence="1">
    <location>
        <begin position="12"/>
        <end position="31"/>
    </location>
</feature>
<dbReference type="STRING" id="681398.PJIAN_1806"/>
<keyword evidence="1" id="KW-1133">Transmembrane helix</keyword>
<evidence type="ECO:0000256" key="1">
    <source>
        <dbReference type="SAM" id="Phobius"/>
    </source>
</evidence>